<evidence type="ECO:0000256" key="5">
    <source>
        <dbReference type="ARBA" id="ARBA00022989"/>
    </source>
</evidence>
<protein>
    <recommendedName>
        <fullName evidence="8">Phosphatidic acid phosphatase type 2/haloperoxidase domain-containing protein</fullName>
    </recommendedName>
</protein>
<dbReference type="Proteomes" id="UP001324115">
    <property type="component" value="Unassembled WGS sequence"/>
</dbReference>
<dbReference type="GO" id="GO:0046839">
    <property type="term" value="P:phospholipid dephosphorylation"/>
    <property type="evidence" value="ECO:0007669"/>
    <property type="project" value="TreeGrafter"/>
</dbReference>
<dbReference type="SUPFAM" id="SSF48317">
    <property type="entry name" value="Acid phosphatase/Vanadium-dependent haloperoxidase"/>
    <property type="match status" value="1"/>
</dbReference>
<dbReference type="EMBL" id="JAXUIC010000002">
    <property type="protein sequence ID" value="KAK4602068.1"/>
    <property type="molecule type" value="Genomic_DNA"/>
</dbReference>
<organism evidence="9 10">
    <name type="scientific">Quercus rubra</name>
    <name type="common">Northern red oak</name>
    <name type="synonym">Quercus borealis</name>
    <dbReference type="NCBI Taxonomy" id="3512"/>
    <lineage>
        <taxon>Eukaryota</taxon>
        <taxon>Viridiplantae</taxon>
        <taxon>Streptophyta</taxon>
        <taxon>Embryophyta</taxon>
        <taxon>Tracheophyta</taxon>
        <taxon>Spermatophyta</taxon>
        <taxon>Magnoliopsida</taxon>
        <taxon>eudicotyledons</taxon>
        <taxon>Gunneridae</taxon>
        <taxon>Pentapetalae</taxon>
        <taxon>rosids</taxon>
        <taxon>fabids</taxon>
        <taxon>Fagales</taxon>
        <taxon>Fagaceae</taxon>
        <taxon>Quercus</taxon>
    </lineage>
</organism>
<dbReference type="PANTHER" id="PTHR10165">
    <property type="entry name" value="LIPID PHOSPHATE PHOSPHATASE"/>
    <property type="match status" value="1"/>
</dbReference>
<dbReference type="GO" id="GO:0008195">
    <property type="term" value="F:phosphatidate phosphatase activity"/>
    <property type="evidence" value="ECO:0007669"/>
    <property type="project" value="TreeGrafter"/>
</dbReference>
<comment type="caution">
    <text evidence="9">The sequence shown here is derived from an EMBL/GenBank/DDBJ whole genome shotgun (WGS) entry which is preliminary data.</text>
</comment>
<dbReference type="FunFam" id="1.20.144.10:FF:000001">
    <property type="entry name" value="Lipid phosphate phosphatase 2"/>
    <property type="match status" value="1"/>
</dbReference>
<keyword evidence="5 7" id="KW-1133">Transmembrane helix</keyword>
<dbReference type="InterPro" id="IPR043216">
    <property type="entry name" value="PAP-like"/>
</dbReference>
<dbReference type="InterPro" id="IPR000326">
    <property type="entry name" value="PAP2/HPO"/>
</dbReference>
<dbReference type="InterPro" id="IPR036938">
    <property type="entry name" value="PAP2/HPO_sf"/>
</dbReference>
<evidence type="ECO:0000259" key="8">
    <source>
        <dbReference type="SMART" id="SM00014"/>
    </source>
</evidence>
<comment type="similarity">
    <text evidence="2">Belongs to the PA-phosphatase related phosphoesterase family.</text>
</comment>
<keyword evidence="6 7" id="KW-0472">Membrane</keyword>
<comment type="subcellular location">
    <subcellularLocation>
        <location evidence="1">Membrane</location>
        <topology evidence="1">Multi-pass membrane protein</topology>
    </subcellularLocation>
</comment>
<evidence type="ECO:0000256" key="6">
    <source>
        <dbReference type="ARBA" id="ARBA00023136"/>
    </source>
</evidence>
<dbReference type="Pfam" id="PF01569">
    <property type="entry name" value="PAP2"/>
    <property type="match status" value="1"/>
</dbReference>
<feature type="transmembrane region" description="Helical" evidence="7">
    <location>
        <begin position="236"/>
        <end position="254"/>
    </location>
</feature>
<keyword evidence="4" id="KW-0378">Hydrolase</keyword>
<dbReference type="SMART" id="SM00014">
    <property type="entry name" value="acidPPc"/>
    <property type="match status" value="1"/>
</dbReference>
<dbReference type="AlphaFoldDB" id="A0AAN7FXG6"/>
<evidence type="ECO:0000313" key="10">
    <source>
        <dbReference type="Proteomes" id="UP001324115"/>
    </source>
</evidence>
<evidence type="ECO:0000256" key="2">
    <source>
        <dbReference type="ARBA" id="ARBA00008816"/>
    </source>
</evidence>
<feature type="domain" description="Phosphatidic acid phosphatase type 2/haloperoxidase" evidence="8">
    <location>
        <begin position="111"/>
        <end position="251"/>
    </location>
</feature>
<gene>
    <name evidence="9" type="ORF">RGQ29_011226</name>
</gene>
<keyword evidence="3 7" id="KW-0812">Transmembrane</keyword>
<accession>A0AAN7FXG6</accession>
<evidence type="ECO:0000256" key="7">
    <source>
        <dbReference type="SAM" id="Phobius"/>
    </source>
</evidence>
<evidence type="ECO:0000256" key="4">
    <source>
        <dbReference type="ARBA" id="ARBA00022801"/>
    </source>
</evidence>
<feature type="transmembrane region" description="Helical" evidence="7">
    <location>
        <begin position="205"/>
        <end position="224"/>
    </location>
</feature>
<proteinExistence type="inferred from homology"/>
<reference evidence="9 10" key="1">
    <citation type="journal article" date="2023" name="G3 (Bethesda)">
        <title>A haplotype-resolved chromosome-scale genome for Quercus rubra L. provides insights into the genetics of adaptive traits for red oak species.</title>
        <authorList>
            <person name="Kapoor B."/>
            <person name="Jenkins J."/>
            <person name="Schmutz J."/>
            <person name="Zhebentyayeva T."/>
            <person name="Kuelheim C."/>
            <person name="Coggeshall M."/>
            <person name="Heim C."/>
            <person name="Lasky J.R."/>
            <person name="Leites L."/>
            <person name="Islam-Faridi N."/>
            <person name="Romero-Severson J."/>
            <person name="DeLeo V.L."/>
            <person name="Lucas S.M."/>
            <person name="Lazic D."/>
            <person name="Gailing O."/>
            <person name="Carlson J."/>
            <person name="Staton M."/>
        </authorList>
    </citation>
    <scope>NUCLEOTIDE SEQUENCE [LARGE SCALE GENOMIC DNA]</scope>
    <source>
        <strain evidence="9">Pseudo-F2</strain>
    </source>
</reference>
<feature type="transmembrane region" description="Helical" evidence="7">
    <location>
        <begin position="84"/>
        <end position="106"/>
    </location>
</feature>
<evidence type="ECO:0000256" key="1">
    <source>
        <dbReference type="ARBA" id="ARBA00004141"/>
    </source>
</evidence>
<dbReference type="GO" id="GO:0016020">
    <property type="term" value="C:membrane"/>
    <property type="evidence" value="ECO:0007669"/>
    <property type="project" value="UniProtKB-SubCell"/>
</dbReference>
<name>A0AAN7FXG6_QUERU</name>
<dbReference type="PANTHER" id="PTHR10165:SF203">
    <property type="entry name" value="LIPID PHOSPHATE PHOSPHATASE 3, CHLOROPLASTIC-RELATED"/>
    <property type="match status" value="1"/>
</dbReference>
<dbReference type="GO" id="GO:0006644">
    <property type="term" value="P:phospholipid metabolic process"/>
    <property type="evidence" value="ECO:0007669"/>
    <property type="project" value="InterPro"/>
</dbReference>
<sequence length="333" mass="38044">MAWWDLRSLSRFWVAQERMREVQLGAHTVRSHGIMIARTHMHDWLILMLLLLIEAFLYEIHPFYRFVGKDMMSDLKYPLKSNTVPVWAVPIYSVLLPIAIFLIVYFRRRDVYDLHHAILVTAVITDAIKDAVGRPRPDFFWRCFPDGKDVYDTLGNVVCHGDKIVIKEGHKSFPSGHTSWSFAGLGFLSLYLSGKIKVFDRRGHVAKLCLVFLPLLVASLVGVSRVDDYWHHWQDVFAGGLLGLTVATFCYLQFFPPPYHAEGWGPYAYFRELEESRSSTQAANAVNGCNVQAMEAQPQVDNAHDERSIHGCMGLTLARNSNTTLEEIESGRR</sequence>
<keyword evidence="10" id="KW-1185">Reference proteome</keyword>
<evidence type="ECO:0000313" key="9">
    <source>
        <dbReference type="EMBL" id="KAK4602068.1"/>
    </source>
</evidence>
<feature type="transmembrane region" description="Helical" evidence="7">
    <location>
        <begin position="44"/>
        <end position="64"/>
    </location>
</feature>
<dbReference type="CDD" id="cd03390">
    <property type="entry name" value="PAP2_containing_1_like"/>
    <property type="match status" value="1"/>
</dbReference>
<evidence type="ECO:0000256" key="3">
    <source>
        <dbReference type="ARBA" id="ARBA00022692"/>
    </source>
</evidence>
<dbReference type="Gene3D" id="1.20.144.10">
    <property type="entry name" value="Phosphatidic acid phosphatase type 2/haloperoxidase"/>
    <property type="match status" value="1"/>
</dbReference>